<reference evidence="1 2" key="1">
    <citation type="journal article" date="2013" name="Genome Announc.">
        <title>Draft Genome Sequence of Helicobacter fennelliae Strain MRY12-0050, Isolated from a Bacteremia Patient.</title>
        <authorList>
            <person name="Rimbara E."/>
            <person name="Matsui M."/>
            <person name="Mori S."/>
            <person name="Suzuki S."/>
            <person name="Suzuki M."/>
            <person name="Kim H."/>
            <person name="Sekizuka T."/>
            <person name="Kuroda M."/>
            <person name="Shibayama K."/>
        </authorList>
    </citation>
    <scope>NUCLEOTIDE SEQUENCE [LARGE SCALE GENOMIC DNA]</scope>
    <source>
        <strain evidence="1 2">MRY12-0050</strain>
    </source>
</reference>
<evidence type="ECO:0000313" key="2">
    <source>
        <dbReference type="Proteomes" id="UP000018143"/>
    </source>
</evidence>
<dbReference type="AlphaFoldDB" id="T1CSB5"/>
<dbReference type="Proteomes" id="UP000018143">
    <property type="component" value="Unassembled WGS sequence"/>
</dbReference>
<keyword evidence="2" id="KW-1185">Reference proteome</keyword>
<gene>
    <name evidence="1" type="ORF">HFN_0924</name>
</gene>
<accession>T1CSB5</accession>
<dbReference type="EMBL" id="BASD01000026">
    <property type="protein sequence ID" value="GAD19684.1"/>
    <property type="molecule type" value="Genomic_DNA"/>
</dbReference>
<protein>
    <submittedName>
        <fullName evidence="1">Uncharacterized protein</fullName>
    </submittedName>
</protein>
<organism evidence="1 2">
    <name type="scientific">Helicobacter fennelliae MRY12-0050</name>
    <dbReference type="NCBI Taxonomy" id="1325130"/>
    <lineage>
        <taxon>Bacteria</taxon>
        <taxon>Pseudomonadati</taxon>
        <taxon>Campylobacterota</taxon>
        <taxon>Epsilonproteobacteria</taxon>
        <taxon>Campylobacterales</taxon>
        <taxon>Helicobacteraceae</taxon>
        <taxon>Helicobacter</taxon>
    </lineage>
</organism>
<proteinExistence type="predicted"/>
<comment type="caution">
    <text evidence="1">The sequence shown here is derived from an EMBL/GenBank/DDBJ whole genome shotgun (WGS) entry which is preliminary data.</text>
</comment>
<name>T1CSB5_9HELI</name>
<evidence type="ECO:0000313" key="1">
    <source>
        <dbReference type="EMBL" id="GAD19684.1"/>
    </source>
</evidence>
<sequence>MTHNLNPKYRTFRNKYLCHKNKQLTLLNAIMLNLYSYETTLK</sequence>